<gene>
    <name evidence="1" type="ORF">SAMN02745204_02356</name>
</gene>
<sequence>MGKVVYLHNANRTCTDCGCTKAASPAEARRNPDLLFEATAPCGRCDDRIVIELDEADPNYSEVCDDCGQTPLGGPEDLQSATIDMGYGIGRTLVLLCPDCLAAREGAWKLR</sequence>
<organism evidence="1 2">
    <name type="scientific">Thermomonas hydrothermalis</name>
    <dbReference type="NCBI Taxonomy" id="213588"/>
    <lineage>
        <taxon>Bacteria</taxon>
        <taxon>Pseudomonadati</taxon>
        <taxon>Pseudomonadota</taxon>
        <taxon>Gammaproteobacteria</taxon>
        <taxon>Lysobacterales</taxon>
        <taxon>Lysobacteraceae</taxon>
        <taxon>Thermomonas</taxon>
    </lineage>
</organism>
<dbReference type="AlphaFoldDB" id="A0A1M5B4A8"/>
<dbReference type="EMBL" id="FQUK01000075">
    <property type="protein sequence ID" value="SHF37167.1"/>
    <property type="molecule type" value="Genomic_DNA"/>
</dbReference>
<dbReference type="RefSeq" id="WP_072756702.1">
    <property type="nucleotide sequence ID" value="NZ_FQUK01000075.1"/>
</dbReference>
<dbReference type="STRING" id="213588.SAMN02745204_02356"/>
<evidence type="ECO:0000313" key="2">
    <source>
        <dbReference type="Proteomes" id="UP000242857"/>
    </source>
</evidence>
<protein>
    <submittedName>
        <fullName evidence="1">Uncharacterized protein</fullName>
    </submittedName>
</protein>
<accession>A0A1M5B4A8</accession>
<name>A0A1M5B4A8_9GAMM</name>
<proteinExistence type="predicted"/>
<reference evidence="2" key="1">
    <citation type="submission" date="2016-11" db="EMBL/GenBank/DDBJ databases">
        <authorList>
            <person name="Varghese N."/>
            <person name="Submissions S."/>
        </authorList>
    </citation>
    <scope>NUCLEOTIDE SEQUENCE [LARGE SCALE GENOMIC DNA]</scope>
    <source>
        <strain evidence="2">DSM 14834</strain>
    </source>
</reference>
<dbReference type="Proteomes" id="UP000242857">
    <property type="component" value="Unassembled WGS sequence"/>
</dbReference>
<evidence type="ECO:0000313" key="1">
    <source>
        <dbReference type="EMBL" id="SHF37167.1"/>
    </source>
</evidence>
<keyword evidence="2" id="KW-1185">Reference proteome</keyword>